<feature type="non-terminal residue" evidence="1">
    <location>
        <position position="1"/>
    </location>
</feature>
<name>A0A8S2WY14_9BILA</name>
<evidence type="ECO:0000313" key="1">
    <source>
        <dbReference type="EMBL" id="CAF4465482.1"/>
    </source>
</evidence>
<accession>A0A8S2WY14</accession>
<evidence type="ECO:0000313" key="3">
    <source>
        <dbReference type="Proteomes" id="UP000681967"/>
    </source>
</evidence>
<gene>
    <name evidence="1" type="ORF">BYL167_LOCUS34406</name>
    <name evidence="2" type="ORF">GIL414_LOCUS52591</name>
</gene>
<comment type="caution">
    <text evidence="1">The sequence shown here is derived from an EMBL/GenBank/DDBJ whole genome shotgun (WGS) entry which is preliminary data.</text>
</comment>
<organism evidence="1 3">
    <name type="scientific">Rotaria magnacalcarata</name>
    <dbReference type="NCBI Taxonomy" id="392030"/>
    <lineage>
        <taxon>Eukaryota</taxon>
        <taxon>Metazoa</taxon>
        <taxon>Spiralia</taxon>
        <taxon>Gnathifera</taxon>
        <taxon>Rotifera</taxon>
        <taxon>Eurotatoria</taxon>
        <taxon>Bdelloidea</taxon>
        <taxon>Philodinida</taxon>
        <taxon>Philodinidae</taxon>
        <taxon>Rotaria</taxon>
    </lineage>
</organism>
<sequence>AIVSDSTSQEITLSDVTQSQLSFNEQRVHTTTNSTDTQSILTTDSSIEDTFTVDEISTINSDITSNADIGKHAEEVAIDSH</sequence>
<dbReference type="Proteomes" id="UP000681967">
    <property type="component" value="Unassembled WGS sequence"/>
</dbReference>
<reference evidence="1" key="1">
    <citation type="submission" date="2021-02" db="EMBL/GenBank/DDBJ databases">
        <authorList>
            <person name="Nowell W R."/>
        </authorList>
    </citation>
    <scope>NUCLEOTIDE SEQUENCE</scope>
</reference>
<proteinExistence type="predicted"/>
<dbReference type="EMBL" id="CAJOBH010069586">
    <property type="protein sequence ID" value="CAF4465482.1"/>
    <property type="molecule type" value="Genomic_DNA"/>
</dbReference>
<protein>
    <submittedName>
        <fullName evidence="1">Uncharacterized protein</fullName>
    </submittedName>
</protein>
<dbReference type="EMBL" id="CAJOBJ010180653">
    <property type="protein sequence ID" value="CAF4916739.1"/>
    <property type="molecule type" value="Genomic_DNA"/>
</dbReference>
<dbReference type="AlphaFoldDB" id="A0A8S2WY14"/>
<feature type="non-terminal residue" evidence="1">
    <location>
        <position position="81"/>
    </location>
</feature>
<evidence type="ECO:0000313" key="2">
    <source>
        <dbReference type="EMBL" id="CAF4916739.1"/>
    </source>
</evidence>
<dbReference type="Proteomes" id="UP000681720">
    <property type="component" value="Unassembled WGS sequence"/>
</dbReference>